<keyword evidence="3" id="KW-1185">Reference proteome</keyword>
<accession>A0A2V0PJP4</accession>
<sequence>MAARPREADQRRTRPGLARSGAAAPAPAPAPAPIASFDSVRFCEDLGLAPVRTRRLHPELPPHLKPKGRPQPPRAVGPRAAGQLVAVPAVGAAPAAAPIIAGAPQQPAAGPTVPCPAAAISAVQAAPALQPGAAAPEGVLPMAAAKPA</sequence>
<gene>
    <name evidence="2" type="ORF">Rsub_09956</name>
</gene>
<proteinExistence type="predicted"/>
<dbReference type="AlphaFoldDB" id="A0A2V0PJP4"/>
<name>A0A2V0PJP4_9CHLO</name>
<dbReference type="InParanoid" id="A0A2V0PJP4"/>
<dbReference type="Proteomes" id="UP000247498">
    <property type="component" value="Unassembled WGS sequence"/>
</dbReference>
<protein>
    <submittedName>
        <fullName evidence="2">Uncharacterized protein</fullName>
    </submittedName>
</protein>
<feature type="region of interest" description="Disordered" evidence="1">
    <location>
        <begin position="1"/>
        <end position="31"/>
    </location>
</feature>
<feature type="compositionally biased region" description="Pro residues" evidence="1">
    <location>
        <begin position="63"/>
        <end position="75"/>
    </location>
</feature>
<evidence type="ECO:0000313" key="2">
    <source>
        <dbReference type="EMBL" id="GBF97265.1"/>
    </source>
</evidence>
<evidence type="ECO:0000256" key="1">
    <source>
        <dbReference type="SAM" id="MobiDB-lite"/>
    </source>
</evidence>
<feature type="region of interest" description="Disordered" evidence="1">
    <location>
        <begin position="52"/>
        <end position="80"/>
    </location>
</feature>
<dbReference type="EMBL" id="BDRX01000095">
    <property type="protein sequence ID" value="GBF97265.1"/>
    <property type="molecule type" value="Genomic_DNA"/>
</dbReference>
<evidence type="ECO:0000313" key="3">
    <source>
        <dbReference type="Proteomes" id="UP000247498"/>
    </source>
</evidence>
<reference evidence="2 3" key="1">
    <citation type="journal article" date="2018" name="Sci. Rep.">
        <title>Raphidocelis subcapitata (=Pseudokirchneriella subcapitata) provides an insight into genome evolution and environmental adaptations in the Sphaeropleales.</title>
        <authorList>
            <person name="Suzuki S."/>
            <person name="Yamaguchi H."/>
            <person name="Nakajima N."/>
            <person name="Kawachi M."/>
        </authorList>
    </citation>
    <scope>NUCLEOTIDE SEQUENCE [LARGE SCALE GENOMIC DNA]</scope>
    <source>
        <strain evidence="2 3">NIES-35</strain>
    </source>
</reference>
<comment type="caution">
    <text evidence="2">The sequence shown here is derived from an EMBL/GenBank/DDBJ whole genome shotgun (WGS) entry which is preliminary data.</text>
</comment>
<organism evidence="2 3">
    <name type="scientific">Raphidocelis subcapitata</name>
    <dbReference type="NCBI Taxonomy" id="307507"/>
    <lineage>
        <taxon>Eukaryota</taxon>
        <taxon>Viridiplantae</taxon>
        <taxon>Chlorophyta</taxon>
        <taxon>core chlorophytes</taxon>
        <taxon>Chlorophyceae</taxon>
        <taxon>CS clade</taxon>
        <taxon>Sphaeropleales</taxon>
        <taxon>Selenastraceae</taxon>
        <taxon>Raphidocelis</taxon>
    </lineage>
</organism>
<feature type="compositionally biased region" description="Basic and acidic residues" evidence="1">
    <location>
        <begin position="1"/>
        <end position="12"/>
    </location>
</feature>